<dbReference type="AlphaFoldDB" id="A0A2B7XQ20"/>
<dbReference type="OrthoDB" id="3565018at2759"/>
<organism evidence="1 2">
    <name type="scientific">Helicocarpus griseus UAMH5409</name>
    <dbReference type="NCBI Taxonomy" id="1447875"/>
    <lineage>
        <taxon>Eukaryota</taxon>
        <taxon>Fungi</taxon>
        <taxon>Dikarya</taxon>
        <taxon>Ascomycota</taxon>
        <taxon>Pezizomycotina</taxon>
        <taxon>Eurotiomycetes</taxon>
        <taxon>Eurotiomycetidae</taxon>
        <taxon>Onygenales</taxon>
        <taxon>Ajellomycetaceae</taxon>
        <taxon>Helicocarpus</taxon>
    </lineage>
</organism>
<proteinExistence type="predicted"/>
<gene>
    <name evidence="1" type="ORF">AJ79_05333</name>
</gene>
<dbReference type="EMBL" id="PDNB01000083">
    <property type="protein sequence ID" value="PGH10742.1"/>
    <property type="molecule type" value="Genomic_DNA"/>
</dbReference>
<evidence type="ECO:0000313" key="1">
    <source>
        <dbReference type="EMBL" id="PGH10742.1"/>
    </source>
</evidence>
<reference evidence="1 2" key="1">
    <citation type="submission" date="2017-10" db="EMBL/GenBank/DDBJ databases">
        <title>Comparative genomics in systemic dimorphic fungi from Ajellomycetaceae.</title>
        <authorList>
            <person name="Munoz J.F."/>
            <person name="Mcewen J.G."/>
            <person name="Clay O.K."/>
            <person name="Cuomo C.A."/>
        </authorList>
    </citation>
    <scope>NUCLEOTIDE SEQUENCE [LARGE SCALE GENOMIC DNA]</scope>
    <source>
        <strain evidence="1 2">UAMH5409</strain>
    </source>
</reference>
<protein>
    <submittedName>
        <fullName evidence="1">Uncharacterized protein</fullName>
    </submittedName>
</protein>
<accession>A0A2B7XQ20</accession>
<evidence type="ECO:0000313" key="2">
    <source>
        <dbReference type="Proteomes" id="UP000223968"/>
    </source>
</evidence>
<keyword evidence="2" id="KW-1185">Reference proteome</keyword>
<dbReference type="Proteomes" id="UP000223968">
    <property type="component" value="Unassembled WGS sequence"/>
</dbReference>
<name>A0A2B7XQ20_9EURO</name>
<sequence>MGSSTGGFSFLEKSQAYEACEYDLAFNRAMFFQMLHILLLCTLAVDDEKRETLVNDPGGEAWDDPEIVDILEAKLLSRYDLIIETIITISNKIKNAERHLGRVKREKVATESVRLAKNQRLKLGFFKWISCKAIFKRLREENDRLGILLDGVVKTEKNRVEMKAITPEFFHNQNVREFWKHTTNLHHGLSKDWGIMCPGDAPYLELKWWIPQKVEFDVLF</sequence>
<comment type="caution">
    <text evidence="1">The sequence shown here is derived from an EMBL/GenBank/DDBJ whole genome shotgun (WGS) entry which is preliminary data.</text>
</comment>